<reference evidence="1 2" key="1">
    <citation type="submission" date="2020-06" db="EMBL/GenBank/DDBJ databases">
        <title>Transcriptomic and genomic resources for Thalictrum thalictroides and T. hernandezii: Facilitating candidate gene discovery in an emerging model plant lineage.</title>
        <authorList>
            <person name="Arias T."/>
            <person name="Riano-Pachon D.M."/>
            <person name="Di Stilio V.S."/>
        </authorList>
    </citation>
    <scope>NUCLEOTIDE SEQUENCE [LARGE SCALE GENOMIC DNA]</scope>
    <source>
        <strain evidence="2">cv. WT478/WT964</strain>
        <tissue evidence="1">Leaves</tissue>
    </source>
</reference>
<name>A0A7J6VKK4_THATH</name>
<dbReference type="AlphaFoldDB" id="A0A7J6VKK4"/>
<dbReference type="Proteomes" id="UP000554482">
    <property type="component" value="Unassembled WGS sequence"/>
</dbReference>
<accession>A0A7J6VKK4</accession>
<dbReference type="EMBL" id="JABWDY010030890">
    <property type="protein sequence ID" value="KAF5185301.1"/>
    <property type="molecule type" value="Genomic_DNA"/>
</dbReference>
<proteinExistence type="predicted"/>
<comment type="caution">
    <text evidence="1">The sequence shown here is derived from an EMBL/GenBank/DDBJ whole genome shotgun (WGS) entry which is preliminary data.</text>
</comment>
<organism evidence="1 2">
    <name type="scientific">Thalictrum thalictroides</name>
    <name type="common">Rue-anemone</name>
    <name type="synonym">Anemone thalictroides</name>
    <dbReference type="NCBI Taxonomy" id="46969"/>
    <lineage>
        <taxon>Eukaryota</taxon>
        <taxon>Viridiplantae</taxon>
        <taxon>Streptophyta</taxon>
        <taxon>Embryophyta</taxon>
        <taxon>Tracheophyta</taxon>
        <taxon>Spermatophyta</taxon>
        <taxon>Magnoliopsida</taxon>
        <taxon>Ranunculales</taxon>
        <taxon>Ranunculaceae</taxon>
        <taxon>Thalictroideae</taxon>
        <taxon>Thalictrum</taxon>
    </lineage>
</organism>
<keyword evidence="2" id="KW-1185">Reference proteome</keyword>
<evidence type="ECO:0000313" key="2">
    <source>
        <dbReference type="Proteomes" id="UP000554482"/>
    </source>
</evidence>
<gene>
    <name evidence="1" type="ORF">FRX31_025110</name>
</gene>
<protein>
    <submittedName>
        <fullName evidence="1">Uncharacterized protein</fullName>
    </submittedName>
</protein>
<evidence type="ECO:0000313" key="1">
    <source>
        <dbReference type="EMBL" id="KAF5185301.1"/>
    </source>
</evidence>
<sequence>MPFIMIERNDVAEEEERDFFTLLQREYLVNIYYFGPLGYYPFQVFDNSACAMALQQCCRLSHARQEAEGVGQVIWRFGAWGMTAFFNNAGFGEETAVKRLKHNMGLVRNQRGRTACKEKEDKFAELLLGWNKALAPQ</sequence>